<name>A0A8X6J6L5_TRICU</name>
<evidence type="ECO:0000313" key="2">
    <source>
        <dbReference type="Proteomes" id="UP000887116"/>
    </source>
</evidence>
<dbReference type="Proteomes" id="UP000887116">
    <property type="component" value="Unassembled WGS sequence"/>
</dbReference>
<gene>
    <name evidence="1" type="ORF">TNCT_183011</name>
</gene>
<protein>
    <submittedName>
        <fullName evidence="1">Uncharacterized protein</fullName>
    </submittedName>
</protein>
<proteinExistence type="predicted"/>
<accession>A0A8X6J6L5</accession>
<dbReference type="AlphaFoldDB" id="A0A8X6J6L5"/>
<comment type="caution">
    <text evidence="1">The sequence shown here is derived from an EMBL/GenBank/DDBJ whole genome shotgun (WGS) entry which is preliminary data.</text>
</comment>
<dbReference type="OrthoDB" id="10307711at2759"/>
<evidence type="ECO:0000313" key="1">
    <source>
        <dbReference type="EMBL" id="GFR22470.1"/>
    </source>
</evidence>
<dbReference type="EMBL" id="BMAO01018293">
    <property type="protein sequence ID" value="GFR22470.1"/>
    <property type="molecule type" value="Genomic_DNA"/>
</dbReference>
<organism evidence="1 2">
    <name type="scientific">Trichonephila clavata</name>
    <name type="common">Joro spider</name>
    <name type="synonym">Nephila clavata</name>
    <dbReference type="NCBI Taxonomy" id="2740835"/>
    <lineage>
        <taxon>Eukaryota</taxon>
        <taxon>Metazoa</taxon>
        <taxon>Ecdysozoa</taxon>
        <taxon>Arthropoda</taxon>
        <taxon>Chelicerata</taxon>
        <taxon>Arachnida</taxon>
        <taxon>Araneae</taxon>
        <taxon>Araneomorphae</taxon>
        <taxon>Entelegynae</taxon>
        <taxon>Araneoidea</taxon>
        <taxon>Nephilidae</taxon>
        <taxon>Trichonephila</taxon>
    </lineage>
</organism>
<reference evidence="1" key="1">
    <citation type="submission" date="2020-07" db="EMBL/GenBank/DDBJ databases">
        <title>Multicomponent nature underlies the extraordinary mechanical properties of spider dragline silk.</title>
        <authorList>
            <person name="Kono N."/>
            <person name="Nakamura H."/>
            <person name="Mori M."/>
            <person name="Yoshida Y."/>
            <person name="Ohtoshi R."/>
            <person name="Malay A.D."/>
            <person name="Moran D.A.P."/>
            <person name="Tomita M."/>
            <person name="Numata K."/>
            <person name="Arakawa K."/>
        </authorList>
    </citation>
    <scope>NUCLEOTIDE SEQUENCE</scope>
</reference>
<keyword evidence="2" id="KW-1185">Reference proteome</keyword>
<sequence length="97" mass="10779">MNACIQVTQRAANKDAKRKKGSDLELQDSILSLLRERDDSPAGRITHVQLSELSKLFSLMSTLVPPLNPKNQNVVLSYQHTMVLTFVLISVSELTGE</sequence>